<reference evidence="3" key="1">
    <citation type="submission" date="2015-08" db="EMBL/GenBank/DDBJ databases">
        <title>Fjat-10028 dsm 16317.</title>
        <authorList>
            <person name="Liu B."/>
            <person name="Wang J."/>
            <person name="Zhu Y."/>
            <person name="Liu G."/>
            <person name="Chen Q."/>
            <person name="Chen Z."/>
            <person name="Lan J."/>
            <person name="Che J."/>
            <person name="Ge C."/>
            <person name="Shi H."/>
            <person name="Pan Z."/>
            <person name="Liu X."/>
        </authorList>
    </citation>
    <scope>NUCLEOTIDE SEQUENCE [LARGE SCALE GENOMIC DNA]</scope>
    <source>
        <strain evidence="3">DSM 16317</strain>
    </source>
</reference>
<dbReference type="PANTHER" id="PTHR21310">
    <property type="entry name" value="AMINOGLYCOSIDE PHOSPHOTRANSFERASE-RELATED-RELATED"/>
    <property type="match status" value="1"/>
</dbReference>
<dbReference type="OrthoDB" id="2801014at2"/>
<evidence type="ECO:0000313" key="2">
    <source>
        <dbReference type="EMBL" id="KOO51782.1"/>
    </source>
</evidence>
<dbReference type="AlphaFoldDB" id="A0A0M0LLJ6"/>
<gene>
    <name evidence="2" type="ORF">AMD00_04900</name>
</gene>
<evidence type="ECO:0000313" key="3">
    <source>
        <dbReference type="Proteomes" id="UP000036867"/>
    </source>
</evidence>
<dbReference type="GO" id="GO:0016740">
    <property type="term" value="F:transferase activity"/>
    <property type="evidence" value="ECO:0007669"/>
    <property type="project" value="UniProtKB-KW"/>
</dbReference>
<accession>A0A0M0LLJ6</accession>
<dbReference type="InterPro" id="IPR051678">
    <property type="entry name" value="AGP_Transferase"/>
</dbReference>
<proteinExistence type="predicted"/>
<organism evidence="2 3">
    <name type="scientific">Viridibacillus arvi</name>
    <dbReference type="NCBI Taxonomy" id="263475"/>
    <lineage>
        <taxon>Bacteria</taxon>
        <taxon>Bacillati</taxon>
        <taxon>Bacillota</taxon>
        <taxon>Bacilli</taxon>
        <taxon>Bacillales</taxon>
        <taxon>Caryophanaceae</taxon>
        <taxon>Viridibacillus</taxon>
    </lineage>
</organism>
<evidence type="ECO:0000259" key="1">
    <source>
        <dbReference type="Pfam" id="PF01636"/>
    </source>
</evidence>
<name>A0A0M0LLJ6_9BACL</name>
<dbReference type="Gene3D" id="3.90.1200.10">
    <property type="match status" value="1"/>
</dbReference>
<dbReference type="EMBL" id="LILB01000001">
    <property type="protein sequence ID" value="KOO51782.1"/>
    <property type="molecule type" value="Genomic_DNA"/>
</dbReference>
<dbReference type="InterPro" id="IPR011009">
    <property type="entry name" value="Kinase-like_dom_sf"/>
</dbReference>
<dbReference type="Proteomes" id="UP000036867">
    <property type="component" value="Unassembled WGS sequence"/>
</dbReference>
<feature type="domain" description="Aminoglycoside phosphotransferase" evidence="1">
    <location>
        <begin position="41"/>
        <end position="262"/>
    </location>
</feature>
<sequence>MTTKILFASNKLGDITNEQLQQMLNQHNLGELISAIKTDNGAMGQTMFVHSSKGEFVLKGNPLFPGQFEEEQFFVNNISKCIDVTVPTPYFIGTTNSLFGWSYAIMPRLKGKHLNDIEVADKLMSEDKKQIAESMANTLMQFHSWRVDVCGEFDPNTNSLKEFEEGYTRWLYDRIIYWVEDARKYSEITLDDMKWVENVLQQALNAFDQFNTPTFVMGDFKPGNFLIHDVEGDWKISGVFDFTNAYFGDPLADLIKIITMYIDYDELDEAKHFLKIYIAKTDKKEGIIQRLKVHMLMQRTLDWGCAKAIGAVTWDMNMSFSVWAEHYLKTLEDIIRGIE</sequence>
<dbReference type="InterPro" id="IPR002575">
    <property type="entry name" value="Aminoglycoside_PTrfase"/>
</dbReference>
<dbReference type="RefSeq" id="WP_053415946.1">
    <property type="nucleotide sequence ID" value="NZ_LILB01000001.1"/>
</dbReference>
<comment type="caution">
    <text evidence="2">The sequence shown here is derived from an EMBL/GenBank/DDBJ whole genome shotgun (WGS) entry which is preliminary data.</text>
</comment>
<protein>
    <submittedName>
        <fullName evidence="2">Phosphotransferase</fullName>
    </submittedName>
</protein>
<dbReference type="SUPFAM" id="SSF56112">
    <property type="entry name" value="Protein kinase-like (PK-like)"/>
    <property type="match status" value="1"/>
</dbReference>
<keyword evidence="2" id="KW-0808">Transferase</keyword>
<dbReference type="STRING" id="263475.AMD00_04900"/>
<dbReference type="GeneID" id="301135441"/>
<dbReference type="Pfam" id="PF01636">
    <property type="entry name" value="APH"/>
    <property type="match status" value="1"/>
</dbReference>
<keyword evidence="3" id="KW-1185">Reference proteome</keyword>
<dbReference type="Gene3D" id="3.30.200.20">
    <property type="entry name" value="Phosphorylase Kinase, domain 1"/>
    <property type="match status" value="1"/>
</dbReference>